<evidence type="ECO:0000256" key="2">
    <source>
        <dbReference type="SAM" id="MobiDB-lite"/>
    </source>
</evidence>
<feature type="coiled-coil region" evidence="1">
    <location>
        <begin position="218"/>
        <end position="252"/>
    </location>
</feature>
<dbReference type="EMBL" id="CP011304">
    <property type="protein sequence ID" value="AKE64098.1"/>
    <property type="molecule type" value="Genomic_DNA"/>
</dbReference>
<dbReference type="Pfam" id="PF13586">
    <property type="entry name" value="DDE_Tnp_1_2"/>
    <property type="match status" value="1"/>
</dbReference>
<dbReference type="EMBL" id="CP011304">
    <property type="protein sequence ID" value="AKE62401.1"/>
    <property type="molecule type" value="Genomic_DNA"/>
</dbReference>
<evidence type="ECO:0000313" key="11">
    <source>
        <dbReference type="EMBL" id="AKE65944.1"/>
    </source>
</evidence>
<proteinExistence type="predicted"/>
<feature type="compositionally biased region" description="Basic and acidic residues" evidence="2">
    <location>
        <begin position="138"/>
        <end position="148"/>
    </location>
</feature>
<feature type="domain" description="Transposase DDE" evidence="4">
    <location>
        <begin position="364"/>
        <end position="453"/>
    </location>
</feature>
<evidence type="ECO:0000259" key="4">
    <source>
        <dbReference type="Pfam" id="PF13586"/>
    </source>
</evidence>
<organism evidence="10 13">
    <name type="scientific">Microcystis aeruginosa NIES-2549</name>
    <dbReference type="NCBI Taxonomy" id="1641812"/>
    <lineage>
        <taxon>Bacteria</taxon>
        <taxon>Bacillati</taxon>
        <taxon>Cyanobacteriota</taxon>
        <taxon>Cyanophyceae</taxon>
        <taxon>Oscillatoriophycideae</taxon>
        <taxon>Chroococcales</taxon>
        <taxon>Microcystaceae</taxon>
        <taxon>Microcystis</taxon>
    </lineage>
</organism>
<evidence type="ECO:0000313" key="13">
    <source>
        <dbReference type="Proteomes" id="UP000034103"/>
    </source>
</evidence>
<dbReference type="EMBL" id="CP011304">
    <property type="protein sequence ID" value="AKE63693.1"/>
    <property type="molecule type" value="Genomic_DNA"/>
</dbReference>
<dbReference type="EMBL" id="CP011304">
    <property type="protein sequence ID" value="AKE65944.1"/>
    <property type="molecule type" value="Genomic_DNA"/>
</dbReference>
<protein>
    <submittedName>
        <fullName evidence="10">Transposase</fullName>
    </submittedName>
</protein>
<accession>A0A0F6U5A0</accession>
<evidence type="ECO:0000313" key="6">
    <source>
        <dbReference type="EMBL" id="AKE63693.1"/>
    </source>
</evidence>
<dbReference type="InterPro" id="IPR047710">
    <property type="entry name" value="Transpos_IS5-like"/>
</dbReference>
<dbReference type="InterPro" id="IPR025668">
    <property type="entry name" value="Tnp_DDE_dom"/>
</dbReference>
<reference evidence="10 13" key="1">
    <citation type="journal article" date="2015" name="Genome Announc.">
        <title>Complete Genome Sequence of Microcystis aeruginosa NIES-2549, a Bloom-Forming Cyanobacterium from Lake Kasumigaura, Japan.</title>
        <authorList>
            <person name="Yamaguchi H."/>
            <person name="Suzuki S."/>
            <person name="Tanabe Y."/>
            <person name="Osana Y."/>
            <person name="Shimura Y."/>
            <person name="Ishida K."/>
            <person name="Kawachi M."/>
        </authorList>
    </citation>
    <scope>NUCLEOTIDE SEQUENCE [LARGE SCALE GENOMIC DNA]</scope>
    <source>
        <strain evidence="10 13">NIES-2549</strain>
    </source>
</reference>
<evidence type="ECO:0000313" key="7">
    <source>
        <dbReference type="EMBL" id="AKE64098.1"/>
    </source>
</evidence>
<name>A0A0F6U5A0_MICAE</name>
<dbReference type="EMBL" id="CP011304">
    <property type="protein sequence ID" value="AKE64873.1"/>
    <property type="molecule type" value="Genomic_DNA"/>
</dbReference>
<keyword evidence="1" id="KW-0175">Coiled coil</keyword>
<dbReference type="Proteomes" id="UP000034103">
    <property type="component" value="Chromosome"/>
</dbReference>
<evidence type="ECO:0000256" key="1">
    <source>
        <dbReference type="SAM" id="Coils"/>
    </source>
</evidence>
<dbReference type="EMBL" id="CP011304">
    <property type="protein sequence ID" value="AKE65990.1"/>
    <property type="molecule type" value="Genomic_DNA"/>
</dbReference>
<dbReference type="InterPro" id="IPR008490">
    <property type="entry name" value="Transposase_InsH_N"/>
</dbReference>
<dbReference type="HOGENOM" id="CLU_040038_5_2_3"/>
<dbReference type="PANTHER" id="PTHR33803:SF3">
    <property type="entry name" value="BLL1974 PROTEIN"/>
    <property type="match status" value="1"/>
</dbReference>
<dbReference type="PANTHER" id="PTHR33803">
    <property type="entry name" value="IS1478 TRANSPOSASE"/>
    <property type="match status" value="1"/>
</dbReference>
<dbReference type="EMBL" id="CP011304">
    <property type="protein sequence ID" value="AKE65174.1"/>
    <property type="molecule type" value="Genomic_DNA"/>
</dbReference>
<evidence type="ECO:0000313" key="5">
    <source>
        <dbReference type="EMBL" id="AKE62401.1"/>
    </source>
</evidence>
<evidence type="ECO:0000259" key="3">
    <source>
        <dbReference type="Pfam" id="PF05598"/>
    </source>
</evidence>
<gene>
    <name evidence="5" type="ORF">MYAER_0037</name>
    <name evidence="6" type="ORF">MYAER_1337</name>
    <name evidence="7" type="ORF">MYAER_1748</name>
    <name evidence="8" type="ORF">MYAER_1890</name>
    <name evidence="9" type="ORF">MYAER_2529</name>
    <name evidence="10" type="ORF">MYAER_2834</name>
    <name evidence="11" type="ORF">MYAER_3608</name>
    <name evidence="12" type="ORF">MYAER_3654</name>
</gene>
<dbReference type="EMBL" id="CP011304">
    <property type="protein sequence ID" value="AKE64238.1"/>
    <property type="molecule type" value="Genomic_DNA"/>
</dbReference>
<dbReference type="AlphaFoldDB" id="A0A0F6U5A0"/>
<evidence type="ECO:0000313" key="10">
    <source>
        <dbReference type="EMBL" id="AKE65174.1"/>
    </source>
</evidence>
<dbReference type="Pfam" id="PF05598">
    <property type="entry name" value="DUF772"/>
    <property type="match status" value="1"/>
</dbReference>
<evidence type="ECO:0000313" key="12">
    <source>
        <dbReference type="EMBL" id="AKE65990.1"/>
    </source>
</evidence>
<dbReference type="PATRIC" id="fig|1641812.3.peg.1381"/>
<feature type="domain" description="Transposase InsH N-terminal" evidence="3">
    <location>
        <begin position="19"/>
        <end position="116"/>
    </location>
</feature>
<dbReference type="NCBIfam" id="NF033578">
    <property type="entry name" value="transpos_IS5_1"/>
    <property type="match status" value="1"/>
</dbReference>
<evidence type="ECO:0000313" key="9">
    <source>
        <dbReference type="EMBL" id="AKE64873.1"/>
    </source>
</evidence>
<feature type="region of interest" description="Disordered" evidence="2">
    <location>
        <begin position="138"/>
        <end position="158"/>
    </location>
</feature>
<evidence type="ECO:0000313" key="8">
    <source>
        <dbReference type="EMBL" id="AKE64238.1"/>
    </source>
</evidence>
<sequence length="498" mass="58090">MYRKSELPSTPPENFELPFEGKLSQDNRWVIMANLIPWSEFEAEYASLFSEEMGTPAKTFRTALGALIIKEKLGTSDRETVEQIKENPYLQYFLGFSSYSNEPRFEASMLVHFRERITLELINKVNRFMVKNSREIKEEENTEKKLESETQSQPENRGKLILDASCAPADISYPTDLNLLNQGRKQTEKIIDILYETLKGKLVQKPRTYRLLARKSYLEVAKKRKPTVKQRRKALKRQLQYLKRNLDHIEQLLAEGASLQSLKKRDYKLLLVVTEVYRQQLWMYQNNKQSIEDRIVSLTQPHIRPIVRGKAGKPVEFGAKFSASCIDGYIFLDRISWDNFNESGDLKAQIEAYYDYTGYYPESVHVDKIYRTRENRAWCKERGIRISGPPLGRPAKNVSKEQKKQATDDERIRNCIEGKFGQGKRRFSLGKVMAKLPHTSFSAIAITFLVMNLSNLLRQVFWAFLCLKWKNSTFSRSMIRISYNLKINQQLKLMLVAK</sequence>
<dbReference type="RefSeq" id="WP_046660474.1">
    <property type="nucleotide sequence ID" value="NZ_CP011304.1"/>
</dbReference>